<dbReference type="InterPro" id="IPR054351">
    <property type="entry name" value="NADH_UbQ_OxRdtase_ferredoxin"/>
</dbReference>
<evidence type="ECO:0000256" key="7">
    <source>
        <dbReference type="ARBA" id="ARBA00022967"/>
    </source>
</evidence>
<dbReference type="GO" id="GO:0008137">
    <property type="term" value="F:NADH dehydrogenase (ubiquinone) activity"/>
    <property type="evidence" value="ECO:0007669"/>
    <property type="project" value="InterPro"/>
</dbReference>
<dbReference type="InterPro" id="IPR001041">
    <property type="entry name" value="2Fe-2S_ferredoxin-type"/>
</dbReference>
<dbReference type="Pfam" id="PF10588">
    <property type="entry name" value="NADH-G_4Fe-4S_3"/>
    <property type="match status" value="1"/>
</dbReference>
<dbReference type="InterPro" id="IPR050123">
    <property type="entry name" value="Prok_molybdopt-oxidoreductase"/>
</dbReference>
<dbReference type="PANTHER" id="PTHR43105:SF10">
    <property type="entry name" value="NADH-QUINONE OXIDOREDUCTASE SUBUNIT G"/>
    <property type="match status" value="1"/>
</dbReference>
<evidence type="ECO:0000313" key="15">
    <source>
        <dbReference type="EMBL" id="WKW12219.1"/>
    </source>
</evidence>
<dbReference type="EMBL" id="CP130613">
    <property type="protein sequence ID" value="WKW15128.1"/>
    <property type="molecule type" value="Genomic_DNA"/>
</dbReference>
<evidence type="ECO:0000256" key="5">
    <source>
        <dbReference type="ARBA" id="ARBA00022719"/>
    </source>
</evidence>
<dbReference type="Pfam" id="PF00384">
    <property type="entry name" value="Molybdopterin"/>
    <property type="match status" value="1"/>
</dbReference>
<dbReference type="InterPro" id="IPR036010">
    <property type="entry name" value="2Fe-2S_ferredoxin-like_sf"/>
</dbReference>
<dbReference type="SMART" id="SM00926">
    <property type="entry name" value="Molybdop_Fe4S4"/>
    <property type="match status" value="1"/>
</dbReference>
<keyword evidence="7" id="KW-1278">Translocase</keyword>
<dbReference type="KEGG" id="pspc:Strain318_001501"/>
<dbReference type="Proteomes" id="UP001229955">
    <property type="component" value="Chromosome"/>
</dbReference>
<feature type="domain" description="2Fe-2S ferredoxin-type" evidence="12">
    <location>
        <begin position="3"/>
        <end position="81"/>
    </location>
</feature>
<keyword evidence="9" id="KW-0411">Iron-sulfur</keyword>
<dbReference type="InterPro" id="IPR006656">
    <property type="entry name" value="Mopterin_OxRdtase"/>
</dbReference>
<evidence type="ECO:0000259" key="12">
    <source>
        <dbReference type="PROSITE" id="PS51085"/>
    </source>
</evidence>
<evidence type="ECO:0000259" key="14">
    <source>
        <dbReference type="PROSITE" id="PS51839"/>
    </source>
</evidence>
<evidence type="ECO:0000256" key="9">
    <source>
        <dbReference type="ARBA" id="ARBA00023014"/>
    </source>
</evidence>
<accession>A0AA49K0B9</accession>
<dbReference type="InterPro" id="IPR006963">
    <property type="entry name" value="Mopterin_OxRdtase_4Fe-4S_dom"/>
</dbReference>
<name>A0AA49JUH3_9BACT</name>
<dbReference type="GO" id="GO:0016020">
    <property type="term" value="C:membrane"/>
    <property type="evidence" value="ECO:0007669"/>
    <property type="project" value="InterPro"/>
</dbReference>
<dbReference type="AlphaFoldDB" id="A0AA49JUH3"/>
<dbReference type="PROSITE" id="PS00641">
    <property type="entry name" value="COMPLEX1_75K_1"/>
    <property type="match status" value="1"/>
</dbReference>
<dbReference type="EMBL" id="CP130612">
    <property type="protein sequence ID" value="WKW12219.1"/>
    <property type="molecule type" value="Genomic_DNA"/>
</dbReference>
<evidence type="ECO:0000256" key="11">
    <source>
        <dbReference type="ARBA" id="ARBA00034078"/>
    </source>
</evidence>
<gene>
    <name evidence="15" type="ORF">Strain138_001501</name>
    <name evidence="16" type="ORF">Strain318_001501</name>
</gene>
<evidence type="ECO:0000256" key="6">
    <source>
        <dbReference type="ARBA" id="ARBA00022723"/>
    </source>
</evidence>
<dbReference type="Gene3D" id="3.30.70.20">
    <property type="match status" value="1"/>
</dbReference>
<keyword evidence="17" id="KW-1185">Reference proteome</keyword>
<keyword evidence="10" id="KW-0520">NAD</keyword>
<dbReference type="Pfam" id="PF04879">
    <property type="entry name" value="Molybdop_Fe4S4"/>
    <property type="match status" value="1"/>
</dbReference>
<dbReference type="SUPFAM" id="SSF54292">
    <property type="entry name" value="2Fe-2S ferredoxin-like"/>
    <property type="match status" value="1"/>
</dbReference>
<dbReference type="PROSITE" id="PS00643">
    <property type="entry name" value="COMPLEX1_75K_3"/>
    <property type="match status" value="1"/>
</dbReference>
<dbReference type="PROSITE" id="PS51839">
    <property type="entry name" value="4FE4S_HC3"/>
    <property type="match status" value="1"/>
</dbReference>
<evidence type="ECO:0000256" key="8">
    <source>
        <dbReference type="ARBA" id="ARBA00023004"/>
    </source>
</evidence>
<dbReference type="FunFam" id="3.10.20.740:FF:000001">
    <property type="entry name" value="NADH-quinone oxidoreductase subunit G"/>
    <property type="match status" value="1"/>
</dbReference>
<dbReference type="PANTHER" id="PTHR43105">
    <property type="entry name" value="RESPIRATORY NITRATE REDUCTASE"/>
    <property type="match status" value="1"/>
</dbReference>
<feature type="domain" description="4Fe-4S Mo/W bis-MGD-type" evidence="13">
    <location>
        <begin position="218"/>
        <end position="274"/>
    </location>
</feature>
<organism evidence="15">
    <name type="scientific">Pseudogemmatithrix spongiicola</name>
    <dbReference type="NCBI Taxonomy" id="3062599"/>
    <lineage>
        <taxon>Bacteria</taxon>
        <taxon>Pseudomonadati</taxon>
        <taxon>Gemmatimonadota</taxon>
        <taxon>Gemmatimonadia</taxon>
        <taxon>Gemmatimonadales</taxon>
        <taxon>Gemmatimonadaceae</taxon>
        <taxon>Pseudogemmatithrix</taxon>
    </lineage>
</organism>
<evidence type="ECO:0000256" key="4">
    <source>
        <dbReference type="ARBA" id="ARBA00022714"/>
    </source>
</evidence>
<keyword evidence="3" id="KW-0004">4Fe-4S</keyword>
<evidence type="ECO:0000256" key="2">
    <source>
        <dbReference type="ARBA" id="ARBA00005404"/>
    </source>
</evidence>
<dbReference type="Gene3D" id="3.10.20.740">
    <property type="match status" value="1"/>
</dbReference>
<keyword evidence="4" id="KW-0001">2Fe-2S</keyword>
<dbReference type="RefSeq" id="WP_367885098.1">
    <property type="nucleotide sequence ID" value="NZ_CP130612.1"/>
</dbReference>
<comment type="cofactor">
    <cofactor evidence="11">
        <name>[2Fe-2S] cluster</name>
        <dbReference type="ChEBI" id="CHEBI:190135"/>
    </cofactor>
</comment>
<dbReference type="GO" id="GO:0051537">
    <property type="term" value="F:2 iron, 2 sulfur cluster binding"/>
    <property type="evidence" value="ECO:0007669"/>
    <property type="project" value="UniProtKB-KW"/>
</dbReference>
<dbReference type="CDD" id="cd00207">
    <property type="entry name" value="fer2"/>
    <property type="match status" value="1"/>
</dbReference>
<keyword evidence="5" id="KW-0874">Quinone</keyword>
<dbReference type="GO" id="GO:0051539">
    <property type="term" value="F:4 iron, 4 sulfur cluster binding"/>
    <property type="evidence" value="ECO:0007669"/>
    <property type="project" value="UniProtKB-KW"/>
</dbReference>
<evidence type="ECO:0000256" key="3">
    <source>
        <dbReference type="ARBA" id="ARBA00022485"/>
    </source>
</evidence>
<dbReference type="Gene3D" id="3.40.50.740">
    <property type="match status" value="1"/>
</dbReference>
<dbReference type="InterPro" id="IPR000283">
    <property type="entry name" value="NADH_UbQ_OxRdtase_75kDa_su_CS"/>
</dbReference>
<dbReference type="GO" id="GO:0042773">
    <property type="term" value="P:ATP synthesis coupled electron transport"/>
    <property type="evidence" value="ECO:0007669"/>
    <property type="project" value="InterPro"/>
</dbReference>
<feature type="domain" description="4Fe-4S His(Cys)3-ligated-type" evidence="14">
    <location>
        <begin position="81"/>
        <end position="120"/>
    </location>
</feature>
<dbReference type="PROSITE" id="PS51669">
    <property type="entry name" value="4FE4S_MOW_BIS_MGD"/>
    <property type="match status" value="1"/>
</dbReference>
<dbReference type="InterPro" id="IPR019574">
    <property type="entry name" value="NADH_UbQ_OxRdtase_Gsu_4Fe4S-bd"/>
</dbReference>
<dbReference type="Gene3D" id="3.30.200.210">
    <property type="match status" value="1"/>
</dbReference>
<comment type="cofactor">
    <cofactor evidence="1">
        <name>[4Fe-4S] cluster</name>
        <dbReference type="ChEBI" id="CHEBI:49883"/>
    </cofactor>
</comment>
<keyword evidence="6" id="KW-0479">Metal-binding</keyword>
<reference evidence="15" key="1">
    <citation type="submission" date="2023-07" db="EMBL/GenBank/DDBJ databases">
        <authorList>
            <person name="Haufschild T."/>
            <person name="Kallscheuer N."/>
            <person name="Hammer J."/>
            <person name="Kohn T."/>
            <person name="Kabuu M."/>
            <person name="Jogler M."/>
            <person name="Wohfarth N."/>
            <person name="Heuer A."/>
            <person name="Rohde M."/>
            <person name="van Teeseling M.C.F."/>
            <person name="Jogler C."/>
        </authorList>
    </citation>
    <scope>NUCLEOTIDE SEQUENCE</scope>
    <source>
        <strain evidence="15">Strain 138</strain>
        <strain evidence="16">Strain 318</strain>
    </source>
</reference>
<evidence type="ECO:0000259" key="13">
    <source>
        <dbReference type="PROSITE" id="PS51669"/>
    </source>
</evidence>
<dbReference type="SMART" id="SM00929">
    <property type="entry name" value="NADH-G_4Fe-4S_3"/>
    <property type="match status" value="1"/>
</dbReference>
<dbReference type="Pfam" id="PF22117">
    <property type="entry name" value="Fer4_Nqo3"/>
    <property type="match status" value="1"/>
</dbReference>
<dbReference type="GO" id="GO:0046872">
    <property type="term" value="F:metal ion binding"/>
    <property type="evidence" value="ECO:0007669"/>
    <property type="project" value="UniProtKB-KW"/>
</dbReference>
<keyword evidence="8" id="KW-0408">Iron</keyword>
<accession>A0AA49JUH3</accession>
<sequence length="519" mass="56001">MSQQVNLTIEGRQVSVPAGTSILEAAKQAGVLVPHYCYHPGLPVAGVCRMCLVEVEKMPKLAPSCATAVAEGQVVHVYSEKALEARKGVLELLLINHPLDCPICDQAGECELQDYTFQEGRADSRYREPKRFNPVEDFGGDVLYVTNRCILCTRCVRFMDDVHQAPVLNVSERDDRATIGKAGDADLTQPWAANVIDLCPVGALVSKDFLNKARAWELDRTASVCTGCTQGCNTILETRDNVVVRQKPRSNDQVNQFYLCDQGRLDYRWMNRPDRNEAPKIQLAGVLSPVDWEIAYNEASKLLSGKRAFVLASPKLSNEALFLLKQLIAKTGGQGSFRCETGPEAPLPGVADLSLRADRAPNVVGAELLGFVRNDADPLAGLKDGDVLVLADEELTGLDLGKVSRASAIIVVGTTLPHGVVTPHVVLPIANVAEEEGTFTNLRGRVQRFLQAKAAPGLARPSWFALADLNNAIGVKSDYFLPSAVFAALAQSERAFAGLSYETLGLYGASVSDAKAGAA</sequence>
<evidence type="ECO:0000313" key="16">
    <source>
        <dbReference type="EMBL" id="WKW15128.1"/>
    </source>
</evidence>
<proteinExistence type="inferred from homology"/>
<dbReference type="PROSITE" id="PS51085">
    <property type="entry name" value="2FE2S_FER_2"/>
    <property type="match status" value="1"/>
</dbReference>
<evidence type="ECO:0000256" key="1">
    <source>
        <dbReference type="ARBA" id="ARBA00001966"/>
    </source>
</evidence>
<comment type="similarity">
    <text evidence="2">Belongs to the complex I 75 kDa subunit family.</text>
</comment>
<dbReference type="Pfam" id="PF13510">
    <property type="entry name" value="Fer2_4"/>
    <property type="match status" value="1"/>
</dbReference>
<dbReference type="SUPFAM" id="SSF53706">
    <property type="entry name" value="Formate dehydrogenase/DMSO reductase, domains 1-3"/>
    <property type="match status" value="1"/>
</dbReference>
<dbReference type="GO" id="GO:0003954">
    <property type="term" value="F:NADH dehydrogenase activity"/>
    <property type="evidence" value="ECO:0007669"/>
    <property type="project" value="TreeGrafter"/>
</dbReference>
<evidence type="ECO:0000256" key="10">
    <source>
        <dbReference type="ARBA" id="ARBA00023027"/>
    </source>
</evidence>
<evidence type="ECO:0000313" key="17">
    <source>
        <dbReference type="Proteomes" id="UP001229955"/>
    </source>
</evidence>
<protein>
    <submittedName>
        <fullName evidence="15">2Fe-2S iron-sulfur cluster-binding protein</fullName>
    </submittedName>
</protein>
<dbReference type="GO" id="GO:0048038">
    <property type="term" value="F:quinone binding"/>
    <property type="evidence" value="ECO:0007669"/>
    <property type="project" value="UniProtKB-KW"/>
</dbReference>